<dbReference type="PANTHER" id="PTHR10997">
    <property type="entry name" value="IMPORTIN-7, 8, 11"/>
    <property type="match status" value="1"/>
</dbReference>
<dbReference type="SMART" id="SM00913">
    <property type="entry name" value="IBN_N"/>
    <property type="match status" value="1"/>
</dbReference>
<accession>A0ABD3NSR4</accession>
<dbReference type="InterPro" id="IPR013713">
    <property type="entry name" value="XPO2_central"/>
</dbReference>
<dbReference type="InterPro" id="IPR001494">
    <property type="entry name" value="Importin-beta_N"/>
</dbReference>
<dbReference type="InterPro" id="IPR011989">
    <property type="entry name" value="ARM-like"/>
</dbReference>
<dbReference type="PANTHER" id="PTHR10997:SF18">
    <property type="entry name" value="D-IMPORTIN 7_RANBP7"/>
    <property type="match status" value="1"/>
</dbReference>
<feature type="region of interest" description="Disordered" evidence="8">
    <location>
        <begin position="934"/>
        <end position="961"/>
    </location>
</feature>
<dbReference type="GO" id="GO:0005737">
    <property type="term" value="C:cytoplasm"/>
    <property type="evidence" value="ECO:0007669"/>
    <property type="project" value="UniProtKB-SubCell"/>
</dbReference>
<evidence type="ECO:0000313" key="11">
    <source>
        <dbReference type="Proteomes" id="UP001530400"/>
    </source>
</evidence>
<comment type="similarity">
    <text evidence="3">Belongs to the importin beta family.</text>
</comment>
<evidence type="ECO:0000256" key="8">
    <source>
        <dbReference type="SAM" id="MobiDB-lite"/>
    </source>
</evidence>
<evidence type="ECO:0000256" key="2">
    <source>
        <dbReference type="ARBA" id="ARBA00004496"/>
    </source>
</evidence>
<reference evidence="10 11" key="1">
    <citation type="submission" date="2024-10" db="EMBL/GenBank/DDBJ databases">
        <title>Updated reference genomes for cyclostephanoid diatoms.</title>
        <authorList>
            <person name="Roberts W.R."/>
            <person name="Alverson A.J."/>
        </authorList>
    </citation>
    <scope>NUCLEOTIDE SEQUENCE [LARGE SCALE GENOMIC DNA]</scope>
    <source>
        <strain evidence="10 11">AJA010-31</strain>
    </source>
</reference>
<dbReference type="AlphaFoldDB" id="A0ABD3NSR4"/>
<comment type="subcellular location">
    <subcellularLocation>
        <location evidence="2">Cytoplasm</location>
    </subcellularLocation>
    <subcellularLocation>
        <location evidence="1">Nucleus</location>
    </subcellularLocation>
</comment>
<evidence type="ECO:0000256" key="5">
    <source>
        <dbReference type="ARBA" id="ARBA00022490"/>
    </source>
</evidence>
<dbReference type="Pfam" id="PF03810">
    <property type="entry name" value="IBN_N"/>
    <property type="match status" value="1"/>
</dbReference>
<evidence type="ECO:0000256" key="1">
    <source>
        <dbReference type="ARBA" id="ARBA00004123"/>
    </source>
</evidence>
<dbReference type="InterPro" id="IPR016024">
    <property type="entry name" value="ARM-type_fold"/>
</dbReference>
<gene>
    <name evidence="10" type="ORF">ACHAWO_006850</name>
</gene>
<name>A0ABD3NSR4_9STRA</name>
<proteinExistence type="inferred from homology"/>
<keyword evidence="11" id="KW-1185">Reference proteome</keyword>
<dbReference type="GO" id="GO:0015031">
    <property type="term" value="P:protein transport"/>
    <property type="evidence" value="ECO:0007669"/>
    <property type="project" value="UniProtKB-KW"/>
</dbReference>
<feature type="compositionally biased region" description="Acidic residues" evidence="8">
    <location>
        <begin position="942"/>
        <end position="961"/>
    </location>
</feature>
<evidence type="ECO:0000313" key="10">
    <source>
        <dbReference type="EMBL" id="KAL3778282.1"/>
    </source>
</evidence>
<evidence type="ECO:0000256" key="6">
    <source>
        <dbReference type="ARBA" id="ARBA00022927"/>
    </source>
</evidence>
<dbReference type="EMBL" id="JALLPJ020000994">
    <property type="protein sequence ID" value="KAL3778282.1"/>
    <property type="molecule type" value="Genomic_DNA"/>
</dbReference>
<keyword evidence="4" id="KW-0813">Transport</keyword>
<keyword evidence="6" id="KW-0653">Protein transport</keyword>
<dbReference type="Gene3D" id="1.25.10.10">
    <property type="entry name" value="Leucine-rich Repeat Variant"/>
    <property type="match status" value="1"/>
</dbReference>
<evidence type="ECO:0000256" key="3">
    <source>
        <dbReference type="ARBA" id="ARBA00007991"/>
    </source>
</evidence>
<feature type="domain" description="Importin N-terminal" evidence="9">
    <location>
        <begin position="32"/>
        <end position="126"/>
    </location>
</feature>
<dbReference type="SUPFAM" id="SSF48371">
    <property type="entry name" value="ARM repeat"/>
    <property type="match status" value="1"/>
</dbReference>
<dbReference type="InterPro" id="IPR058669">
    <property type="entry name" value="TPR_IPO7/11-like"/>
</dbReference>
<evidence type="ECO:0000256" key="4">
    <source>
        <dbReference type="ARBA" id="ARBA00022448"/>
    </source>
</evidence>
<evidence type="ECO:0000256" key="7">
    <source>
        <dbReference type="ARBA" id="ARBA00023242"/>
    </source>
</evidence>
<evidence type="ECO:0000259" key="9">
    <source>
        <dbReference type="PROSITE" id="PS50166"/>
    </source>
</evidence>
<dbReference type="PROSITE" id="PS50166">
    <property type="entry name" value="IMPORTIN_B_NT"/>
    <property type="match status" value="1"/>
</dbReference>
<dbReference type="FunFam" id="1.25.10.10:FF:000244">
    <property type="entry name" value="Nonsense-mediated mRNA decay protein"/>
    <property type="match status" value="1"/>
</dbReference>
<keyword evidence="5" id="KW-0963">Cytoplasm</keyword>
<comment type="caution">
    <text evidence="10">The sequence shown here is derived from an EMBL/GenBank/DDBJ whole genome shotgun (WGS) entry which is preliminary data.</text>
</comment>
<organism evidence="10 11">
    <name type="scientific">Cyclotella atomus</name>
    <dbReference type="NCBI Taxonomy" id="382360"/>
    <lineage>
        <taxon>Eukaryota</taxon>
        <taxon>Sar</taxon>
        <taxon>Stramenopiles</taxon>
        <taxon>Ochrophyta</taxon>
        <taxon>Bacillariophyta</taxon>
        <taxon>Coscinodiscophyceae</taxon>
        <taxon>Thalassiosirophycidae</taxon>
        <taxon>Stephanodiscales</taxon>
        <taxon>Stephanodiscaceae</taxon>
        <taxon>Cyclotella</taxon>
    </lineage>
</organism>
<dbReference type="Pfam" id="PF08506">
    <property type="entry name" value="Cse1"/>
    <property type="match status" value="1"/>
</dbReference>
<protein>
    <recommendedName>
        <fullName evidence="9">Importin N-terminal domain-containing protein</fullName>
    </recommendedName>
</protein>
<sequence length="1069" mass="119832">MASPNVNMDAVEVLHVALQQSFSPDASIRDPAEASIKHLKFVPGATQMLLHITEEKQVQYEVRQAAAIQLKNICRECWIERTSYLGIALSSADGATNPDGTPVKPPMLSEEDKSVVKQKLIECLLSEPDKSIRDLMAETVHSISIHDFPNSWPDLLPTLLSAISQSSDPSQILRVHNALLAMRKVCKRYEYKSREQRGPLNEIVIKSFPLLLPLAQTLSGPNEHSLEGAMMLKQILKIFWSSTQFYLPAGPNNPDGTVASTPSPALANPDAMGPWFDVLKAVLSKPLPEESQPASKEERNAWPWWKCKKWAAQIMTRLFSRYGIPNYAEEEIKEFAKYFSANVAPQFLGPVCETLNLRPSGQFCTDRVVHYCLNFVDLAVELAETYKLLKPHMEFLLYKVCFPAMCLTEEDIEEFENDPHEFVHKQNSPLADFYDPRMSAITLVTSSVKYRPKDVMQPLLGFLTEILTRYNTTDTASRNHVEKDCALLVFGSLSEILLSKKKFASELEGLMVSSVFPDFKSPVGFLRCRACWMVQKFSATPWSDSGTNLQTLTRLVLERLSDPALPVQIEASKALHYLIEVEGAQVHLLPVLPHILNEYFRIMSEIGNDEVVVALQVIIDTFGEHIEPHAIALVTQLSAAFSNYISAGEEDDDAAMAAAQCLECINTVLKGTCEHPEIYKGMESNLIPMILMILGHDGEYLEYVEFALDTLTFLTYFPQQLSPELWNAFPLIYHSFENWAFDYLCLMTPPLNNFIAKDPQHFLTGKGEVPDVGPMSYVEMIFNIVAKAVQEDRTSESEARKSLSLYMSVLHNCTGQVDNYLPIINEVVMKKLGQQVNSEVPLTRHVIFQVLGSALYYNPQLELAEMEKRGVTQQVFSQWEKDMPDMDKWLSKKMTVLGFSSILRIPAASLPQSIVPLLPSIVTTVVKVAQDMKEDAEKGGTEDNDGAIEAEDGGDDEWEGFDESEDVTNVHDEAYISALNKLTATGDVSQFLLGGDGWDDDFDDDDDYHSPIDNVDELHFMADVVKEAFQREPEIYQQVQAALPQETVAVFQQLMAAADARRSQAGSAF</sequence>
<dbReference type="GO" id="GO:0005634">
    <property type="term" value="C:nucleus"/>
    <property type="evidence" value="ECO:0007669"/>
    <property type="project" value="UniProtKB-SubCell"/>
</dbReference>
<dbReference type="Pfam" id="PF25758">
    <property type="entry name" value="TPR_IPO11"/>
    <property type="match status" value="1"/>
</dbReference>
<dbReference type="Proteomes" id="UP001530400">
    <property type="component" value="Unassembled WGS sequence"/>
</dbReference>
<keyword evidence="7" id="KW-0539">Nucleus</keyword>